<evidence type="ECO:0000256" key="3">
    <source>
        <dbReference type="ARBA" id="ARBA00023163"/>
    </source>
</evidence>
<reference evidence="6 7" key="1">
    <citation type="submission" date="2023-07" db="EMBL/GenBank/DDBJ databases">
        <title>Genomic Encyclopedia of Type Strains, Phase IV (KMG-IV): sequencing the most valuable type-strain genomes for metagenomic binning, comparative biology and taxonomic classification.</title>
        <authorList>
            <person name="Goeker M."/>
        </authorList>
    </citation>
    <scope>NUCLEOTIDE SEQUENCE [LARGE SCALE GENOMIC DNA]</scope>
    <source>
        <strain evidence="6 7">DSM 100301</strain>
    </source>
</reference>
<dbReference type="NCBIfam" id="TIGR02431">
    <property type="entry name" value="pcaR_pcaU"/>
    <property type="match status" value="1"/>
</dbReference>
<dbReference type="SMART" id="SM00346">
    <property type="entry name" value="HTH_ICLR"/>
    <property type="match status" value="1"/>
</dbReference>
<keyword evidence="1" id="KW-0805">Transcription regulation</keyword>
<dbReference type="PANTHER" id="PTHR30136:SF34">
    <property type="entry name" value="TRANSCRIPTIONAL REGULATOR"/>
    <property type="match status" value="1"/>
</dbReference>
<dbReference type="InterPro" id="IPR050707">
    <property type="entry name" value="HTH_MetabolicPath_Reg"/>
</dbReference>
<dbReference type="PROSITE" id="PS51077">
    <property type="entry name" value="HTH_ICLR"/>
    <property type="match status" value="1"/>
</dbReference>
<name>A0ABU0IHS0_9HYPH</name>
<dbReference type="SUPFAM" id="SSF55781">
    <property type="entry name" value="GAF domain-like"/>
    <property type="match status" value="1"/>
</dbReference>
<evidence type="ECO:0000259" key="5">
    <source>
        <dbReference type="PROSITE" id="PS51078"/>
    </source>
</evidence>
<dbReference type="InterPro" id="IPR014757">
    <property type="entry name" value="Tscrpt_reg_IclR_C"/>
</dbReference>
<keyword evidence="2" id="KW-0238">DNA-binding</keyword>
<dbReference type="InterPro" id="IPR029016">
    <property type="entry name" value="GAF-like_dom_sf"/>
</dbReference>
<keyword evidence="7" id="KW-1185">Reference proteome</keyword>
<feature type="domain" description="IclR-ED" evidence="5">
    <location>
        <begin position="70"/>
        <end position="253"/>
    </location>
</feature>
<dbReference type="Pfam" id="PF01614">
    <property type="entry name" value="IclR_C"/>
    <property type="match status" value="1"/>
</dbReference>
<accession>A0ABU0IHS0</accession>
<evidence type="ECO:0000256" key="1">
    <source>
        <dbReference type="ARBA" id="ARBA00023015"/>
    </source>
</evidence>
<evidence type="ECO:0000313" key="6">
    <source>
        <dbReference type="EMBL" id="MDQ0457815.1"/>
    </source>
</evidence>
<dbReference type="InterPro" id="IPR036388">
    <property type="entry name" value="WH-like_DNA-bd_sf"/>
</dbReference>
<gene>
    <name evidence="6" type="ORF">QO005_004173</name>
</gene>
<dbReference type="Pfam" id="PF09339">
    <property type="entry name" value="HTH_IclR"/>
    <property type="match status" value="1"/>
</dbReference>
<comment type="caution">
    <text evidence="6">The sequence shown here is derived from an EMBL/GenBank/DDBJ whole genome shotgun (WGS) entry which is preliminary data.</text>
</comment>
<feature type="domain" description="HTH iclR-type" evidence="4">
    <location>
        <begin position="9"/>
        <end position="76"/>
    </location>
</feature>
<dbReference type="PROSITE" id="PS51078">
    <property type="entry name" value="ICLR_ED"/>
    <property type="match status" value="1"/>
</dbReference>
<dbReference type="InterPro" id="IPR005471">
    <property type="entry name" value="Tscrpt_reg_IclR_N"/>
</dbReference>
<proteinExistence type="predicted"/>
<dbReference type="InterPro" id="IPR012794">
    <property type="entry name" value="PcaR_PcaU"/>
</dbReference>
<evidence type="ECO:0000313" key="7">
    <source>
        <dbReference type="Proteomes" id="UP001235269"/>
    </source>
</evidence>
<keyword evidence="3" id="KW-0804">Transcription</keyword>
<dbReference type="InterPro" id="IPR036390">
    <property type="entry name" value="WH_DNA-bd_sf"/>
</dbReference>
<dbReference type="Gene3D" id="1.10.10.10">
    <property type="entry name" value="Winged helix-like DNA-binding domain superfamily/Winged helix DNA-binding domain"/>
    <property type="match status" value="1"/>
</dbReference>
<dbReference type="PANTHER" id="PTHR30136">
    <property type="entry name" value="HELIX-TURN-HELIX TRANSCRIPTIONAL REGULATOR, ICLR FAMILY"/>
    <property type="match status" value="1"/>
</dbReference>
<evidence type="ECO:0000259" key="4">
    <source>
        <dbReference type="PROSITE" id="PS51077"/>
    </source>
</evidence>
<protein>
    <submittedName>
        <fullName evidence="6">IclR family pca regulon transcriptional regulator</fullName>
    </submittedName>
</protein>
<organism evidence="6 7">
    <name type="scientific">Rhizobium paknamense</name>
    <dbReference type="NCBI Taxonomy" id="1206817"/>
    <lineage>
        <taxon>Bacteria</taxon>
        <taxon>Pseudomonadati</taxon>
        <taxon>Pseudomonadota</taxon>
        <taxon>Alphaproteobacteria</taxon>
        <taxon>Hyphomicrobiales</taxon>
        <taxon>Rhizobiaceae</taxon>
        <taxon>Rhizobium/Agrobacterium group</taxon>
        <taxon>Rhizobium</taxon>
    </lineage>
</organism>
<sequence>MAISDKDMMGGFAKGISVLEAFSAERPRLSIAEASALTGLDRATARRCLLTLSELGYADYDGKFFSLTAKILRLGHGWLSAAPLPVLIQPHLDRLSEQVGQSASASVLDGTEIVYIARAAQRRVMSITLMPGSRLPAYSASMGRVLLAALSDAEVRAVLVASTLKANTPFTKTDPQELMGEIARVRAEGHAIIDQELELGLCSIAVPVMDRRGHVLAAINIGAPAAHAPAAEMAERYLPHLLAAQAALRDLLP</sequence>
<dbReference type="EMBL" id="JAUSWH010000018">
    <property type="protein sequence ID" value="MDQ0457815.1"/>
    <property type="molecule type" value="Genomic_DNA"/>
</dbReference>
<dbReference type="Gene3D" id="3.30.450.40">
    <property type="match status" value="1"/>
</dbReference>
<evidence type="ECO:0000256" key="2">
    <source>
        <dbReference type="ARBA" id="ARBA00023125"/>
    </source>
</evidence>
<dbReference type="SUPFAM" id="SSF46785">
    <property type="entry name" value="Winged helix' DNA-binding domain"/>
    <property type="match status" value="1"/>
</dbReference>
<dbReference type="Proteomes" id="UP001235269">
    <property type="component" value="Unassembled WGS sequence"/>
</dbReference>